<dbReference type="InterPro" id="IPR019251">
    <property type="entry name" value="DUF2231_TM"/>
</dbReference>
<reference evidence="3" key="1">
    <citation type="journal article" date="2019" name="Int. J. Syst. Evol. Microbiol.">
        <title>The Global Catalogue of Microorganisms (GCM) 10K type strain sequencing project: providing services to taxonomists for standard genome sequencing and annotation.</title>
        <authorList>
            <consortium name="The Broad Institute Genomics Platform"/>
            <consortium name="The Broad Institute Genome Sequencing Center for Infectious Disease"/>
            <person name="Wu L."/>
            <person name="Ma J."/>
        </authorList>
    </citation>
    <scope>NUCLEOTIDE SEQUENCE [LARGE SCALE GENOMIC DNA]</scope>
    <source>
        <strain evidence="3">CCUG 58127</strain>
    </source>
</reference>
<feature type="domain" description="DUF2231" evidence="1">
    <location>
        <begin position="53"/>
        <end position="177"/>
    </location>
</feature>
<evidence type="ECO:0000313" key="3">
    <source>
        <dbReference type="Proteomes" id="UP001596298"/>
    </source>
</evidence>
<keyword evidence="3" id="KW-1185">Reference proteome</keyword>
<dbReference type="Pfam" id="PF09990">
    <property type="entry name" value="DUF2231"/>
    <property type="match status" value="1"/>
</dbReference>
<comment type="caution">
    <text evidence="2">The sequence shown here is derived from an EMBL/GenBank/DDBJ whole genome shotgun (WGS) entry which is preliminary data.</text>
</comment>
<dbReference type="RefSeq" id="WP_382403562.1">
    <property type="nucleotide sequence ID" value="NZ_JBHSWH010000001.1"/>
</dbReference>
<evidence type="ECO:0000313" key="2">
    <source>
        <dbReference type="EMBL" id="MFC6706884.1"/>
    </source>
</evidence>
<dbReference type="Proteomes" id="UP001596298">
    <property type="component" value="Unassembled WGS sequence"/>
</dbReference>
<accession>A0ABW2AIZ7</accession>
<name>A0ABW2AIZ7_9MICO</name>
<proteinExistence type="predicted"/>
<protein>
    <submittedName>
        <fullName evidence="2">DUF2231 domain-containing protein</fullName>
    </submittedName>
</protein>
<dbReference type="EMBL" id="JBHSWH010000001">
    <property type="protein sequence ID" value="MFC6706884.1"/>
    <property type="molecule type" value="Genomic_DNA"/>
</dbReference>
<evidence type="ECO:0000259" key="1">
    <source>
        <dbReference type="Pfam" id="PF09990"/>
    </source>
</evidence>
<sequence length="190" mass="19741">MNAPEKAPLLVRWMLQLEQSKALDTPVRAFEPKVRSIFGSGARGSVLRGDWLGHSLHPVLTDIALGTWTSASLLDLTGGPQSSAAAQRLVGAGLLAAGPTAWTGWAEWSAAAPNAKRVGLVHAATNGAAISIYAASWIARRRGRHTSGVRLAVAGAAISTVGGYLGGHLAQGRKVGSRHSAFDGNDRNHA</sequence>
<organism evidence="2 3">
    <name type="scientific">Flexivirga alba</name>
    <dbReference type="NCBI Taxonomy" id="702742"/>
    <lineage>
        <taxon>Bacteria</taxon>
        <taxon>Bacillati</taxon>
        <taxon>Actinomycetota</taxon>
        <taxon>Actinomycetes</taxon>
        <taxon>Micrococcales</taxon>
        <taxon>Dermacoccaceae</taxon>
        <taxon>Flexivirga</taxon>
    </lineage>
</organism>
<gene>
    <name evidence="2" type="ORF">ACFQDH_16880</name>
</gene>